<feature type="non-terminal residue" evidence="2">
    <location>
        <position position="186"/>
    </location>
</feature>
<evidence type="ECO:0000259" key="1">
    <source>
        <dbReference type="Pfam" id="PF07715"/>
    </source>
</evidence>
<dbReference type="InterPro" id="IPR012910">
    <property type="entry name" value="Plug_dom"/>
</dbReference>
<sequence length="186" mass="20299">NPGSVSQYPCTWYGFHQCRNNPLYVIDGTPVTSGDLSEFTYSDAGTDILSSLNTNDIESITVIKDAAAASLYGSRAANGVVVITTKSGKQGKTNVSFRSDWGFSNMAIDYRPMLDGDSRRELLWTGLKNYGLYTGNMSDADAATFADQNIEDFASKPSTGWTDWKDLLFRNGSHQNYQLSVSGGND</sequence>
<reference evidence="2" key="1">
    <citation type="journal article" date="2013" name="Environ. Microbiol.">
        <title>Microbiota from the distal guts of lean and obese adolescents exhibit partial functional redundancy besides clear differences in community structure.</title>
        <authorList>
            <person name="Ferrer M."/>
            <person name="Ruiz A."/>
            <person name="Lanza F."/>
            <person name="Haange S.B."/>
            <person name="Oberbach A."/>
            <person name="Till H."/>
            <person name="Bargiela R."/>
            <person name="Campoy C."/>
            <person name="Segura M.T."/>
            <person name="Richter M."/>
            <person name="von Bergen M."/>
            <person name="Seifert J."/>
            <person name="Suarez A."/>
        </authorList>
    </citation>
    <scope>NUCLEOTIDE SEQUENCE</scope>
</reference>
<dbReference type="InterPro" id="IPR037066">
    <property type="entry name" value="Plug_dom_sf"/>
</dbReference>
<feature type="non-terminal residue" evidence="2">
    <location>
        <position position="1"/>
    </location>
</feature>
<dbReference type="InterPro" id="IPR039426">
    <property type="entry name" value="TonB-dep_rcpt-like"/>
</dbReference>
<dbReference type="InterPro" id="IPR023997">
    <property type="entry name" value="TonB-dep_OMP_SusC/RagA_CS"/>
</dbReference>
<name>K1SLB0_9ZZZZ</name>
<dbReference type="SUPFAM" id="SSF56935">
    <property type="entry name" value="Porins"/>
    <property type="match status" value="1"/>
</dbReference>
<dbReference type="AlphaFoldDB" id="K1SLB0"/>
<dbReference type="NCBIfam" id="TIGR04057">
    <property type="entry name" value="SusC_RagA_signa"/>
    <property type="match status" value="1"/>
</dbReference>
<gene>
    <name evidence="2" type="ORF">OBE_08480</name>
</gene>
<dbReference type="EMBL" id="AJWZ01005856">
    <property type="protein sequence ID" value="EKC61422.1"/>
    <property type="molecule type" value="Genomic_DNA"/>
</dbReference>
<dbReference type="Pfam" id="PF07715">
    <property type="entry name" value="Plug"/>
    <property type="match status" value="1"/>
</dbReference>
<feature type="domain" description="TonB-dependent receptor plug" evidence="1">
    <location>
        <begin position="14"/>
        <end position="80"/>
    </location>
</feature>
<comment type="caution">
    <text evidence="2">The sequence shown here is derived from an EMBL/GenBank/DDBJ whole genome shotgun (WGS) entry which is preliminary data.</text>
</comment>
<proteinExistence type="predicted"/>
<dbReference type="Gene3D" id="2.170.130.10">
    <property type="entry name" value="TonB-dependent receptor, plug domain"/>
    <property type="match status" value="1"/>
</dbReference>
<evidence type="ECO:0000313" key="2">
    <source>
        <dbReference type="EMBL" id="EKC61422.1"/>
    </source>
</evidence>
<keyword evidence="2" id="KW-0675">Receptor</keyword>
<dbReference type="PROSITE" id="PS52016">
    <property type="entry name" value="TONB_DEPENDENT_REC_3"/>
    <property type="match status" value="1"/>
</dbReference>
<accession>K1SLB0</accession>
<organism evidence="2">
    <name type="scientific">human gut metagenome</name>
    <dbReference type="NCBI Taxonomy" id="408170"/>
    <lineage>
        <taxon>unclassified sequences</taxon>
        <taxon>metagenomes</taxon>
        <taxon>organismal metagenomes</taxon>
    </lineage>
</organism>
<protein>
    <submittedName>
        <fullName evidence="2">Protein containing TonB-dependent receptor, plug domain protein</fullName>
    </submittedName>
</protein>